<dbReference type="InterPro" id="IPR029045">
    <property type="entry name" value="ClpP/crotonase-like_dom_sf"/>
</dbReference>
<evidence type="ECO:0000313" key="7">
    <source>
        <dbReference type="EMBL" id="SDZ36125.1"/>
    </source>
</evidence>
<dbReference type="Pfam" id="PF00378">
    <property type="entry name" value="ECH_1"/>
    <property type="match status" value="1"/>
</dbReference>
<dbReference type="RefSeq" id="WP_091732717.1">
    <property type="nucleotide sequence ID" value="NZ_FNQE01000042.1"/>
</dbReference>
<reference evidence="7 8" key="1">
    <citation type="submission" date="2016-10" db="EMBL/GenBank/DDBJ databases">
        <authorList>
            <person name="de Groot N.N."/>
        </authorList>
    </citation>
    <scope>NUCLEOTIDE SEQUENCE [LARGE SCALE GENOMIC DNA]</scope>
    <source>
        <strain evidence="7 8">DSM 21650</strain>
    </source>
</reference>
<evidence type="ECO:0000256" key="1">
    <source>
        <dbReference type="ARBA" id="ARBA00005086"/>
    </source>
</evidence>
<dbReference type="GO" id="GO:0018812">
    <property type="term" value="F:3-hydroxyacyl-CoA dehydratase activity"/>
    <property type="evidence" value="ECO:0007669"/>
    <property type="project" value="UniProtKB-EC"/>
</dbReference>
<dbReference type="Gene3D" id="3.90.226.10">
    <property type="entry name" value="2-enoyl-CoA Hydratase, Chain A, domain 1"/>
    <property type="match status" value="1"/>
</dbReference>
<keyword evidence="8" id="KW-1185">Reference proteome</keyword>
<dbReference type="Proteomes" id="UP000198625">
    <property type="component" value="Unassembled WGS sequence"/>
</dbReference>
<proteinExistence type="inferred from homology"/>
<dbReference type="InterPro" id="IPR001753">
    <property type="entry name" value="Enoyl-CoA_hydra/iso"/>
</dbReference>
<dbReference type="EMBL" id="FNQE01000042">
    <property type="protein sequence ID" value="SDZ36125.1"/>
    <property type="molecule type" value="Genomic_DNA"/>
</dbReference>
<evidence type="ECO:0000256" key="2">
    <source>
        <dbReference type="ARBA" id="ARBA00005254"/>
    </source>
</evidence>
<comment type="similarity">
    <text evidence="2 6">Belongs to the enoyl-CoA hydratase/isomerase family.</text>
</comment>
<dbReference type="Gene3D" id="1.10.12.10">
    <property type="entry name" value="Lyase 2-enoyl-coa Hydratase, Chain A, domain 2"/>
    <property type="match status" value="1"/>
</dbReference>
<dbReference type="EC" id="4.2.1.150" evidence="5"/>
<dbReference type="PROSITE" id="PS00166">
    <property type="entry name" value="ENOYL_COA_HYDRATASE"/>
    <property type="match status" value="1"/>
</dbReference>
<comment type="pathway">
    <text evidence="1">Lipid metabolism; butanoate metabolism.</text>
</comment>
<evidence type="ECO:0000256" key="4">
    <source>
        <dbReference type="ARBA" id="ARBA00050624"/>
    </source>
</evidence>
<organism evidence="7 8">
    <name type="scientific">Proteiniborus ethanoligenes</name>
    <dbReference type="NCBI Taxonomy" id="415015"/>
    <lineage>
        <taxon>Bacteria</taxon>
        <taxon>Bacillati</taxon>
        <taxon>Bacillota</taxon>
        <taxon>Clostridia</taxon>
        <taxon>Eubacteriales</taxon>
        <taxon>Proteiniborus</taxon>
    </lineage>
</organism>
<keyword evidence="7" id="KW-0413">Isomerase</keyword>
<dbReference type="PANTHER" id="PTHR11941">
    <property type="entry name" value="ENOYL-COA HYDRATASE-RELATED"/>
    <property type="match status" value="1"/>
</dbReference>
<dbReference type="GO" id="GO:0006635">
    <property type="term" value="P:fatty acid beta-oxidation"/>
    <property type="evidence" value="ECO:0007669"/>
    <property type="project" value="TreeGrafter"/>
</dbReference>
<comment type="catalytic activity">
    <reaction evidence="4">
        <text>a short-chain (3S)-3-hydroxyacyl-CoA = a short-chain (2E)-enoyl-CoA + H2O</text>
        <dbReference type="Rhea" id="RHEA:52664"/>
        <dbReference type="ChEBI" id="CHEBI:15377"/>
        <dbReference type="ChEBI" id="CHEBI:87488"/>
        <dbReference type="ChEBI" id="CHEBI:136760"/>
        <dbReference type="EC" id="4.2.1.150"/>
    </reaction>
</comment>
<dbReference type="SUPFAM" id="SSF52096">
    <property type="entry name" value="ClpP/crotonase"/>
    <property type="match status" value="1"/>
</dbReference>
<keyword evidence="3" id="KW-0456">Lyase</keyword>
<dbReference type="CDD" id="cd06558">
    <property type="entry name" value="crotonase-like"/>
    <property type="match status" value="1"/>
</dbReference>
<dbReference type="GO" id="GO:0016853">
    <property type="term" value="F:isomerase activity"/>
    <property type="evidence" value="ECO:0007669"/>
    <property type="project" value="UniProtKB-KW"/>
</dbReference>
<accession>A0A1H3SEV2</accession>
<evidence type="ECO:0000256" key="5">
    <source>
        <dbReference type="ARBA" id="ARBA00067035"/>
    </source>
</evidence>
<gene>
    <name evidence="7" type="ORF">SAMN05660462_02849</name>
</gene>
<name>A0A1H3SEV2_9FIRM</name>
<dbReference type="InterPro" id="IPR018376">
    <property type="entry name" value="Enoyl-CoA_hyd/isom_CS"/>
</dbReference>
<protein>
    <recommendedName>
        <fullName evidence="5">short-chain-enoyl-CoA hydratase</fullName>
        <ecNumber evidence="5">4.2.1.150</ecNumber>
    </recommendedName>
</protein>
<evidence type="ECO:0000256" key="3">
    <source>
        <dbReference type="ARBA" id="ARBA00023239"/>
    </source>
</evidence>
<evidence type="ECO:0000256" key="6">
    <source>
        <dbReference type="RuleBase" id="RU003707"/>
    </source>
</evidence>
<evidence type="ECO:0000313" key="8">
    <source>
        <dbReference type="Proteomes" id="UP000198625"/>
    </source>
</evidence>
<dbReference type="PANTHER" id="PTHR11941:SF133">
    <property type="entry name" value="1,2-EPOXYPHENYLACETYL-COA ISOMERASE"/>
    <property type="match status" value="1"/>
</dbReference>
<dbReference type="FunFam" id="1.10.12.10:FF:000001">
    <property type="entry name" value="Probable enoyl-CoA hydratase, mitochondrial"/>
    <property type="match status" value="1"/>
</dbReference>
<sequence length="260" mass="28587">MREKTVIVQIQNAIAKITLNRPASFNSFNNELVNDLLEALKEVKSNDEVRVAILTGNGKAFSAGGDLFYLEQLNNPIEARNFIAKAGELATFIMNIEKPIIAMVNGVAAGAGFNIALACDIIYCSKAAKFTQSFVKVGLVPDCGGLFLLPRVVGLHKAKELMFTADIIDAERAFKMDIVNCVLEENELEEATYKFAQRLADSAPVALGSMKKILNKTYELSLESITEIESNIQTVCMQTIDHKEGVAAFKEKRKPNFKGF</sequence>
<dbReference type="AlphaFoldDB" id="A0A1H3SEV2"/>
<dbReference type="InterPro" id="IPR014748">
    <property type="entry name" value="Enoyl-CoA_hydra_C"/>
</dbReference>
<dbReference type="OrthoDB" id="9775794at2"/>
<dbReference type="STRING" id="415015.SAMN05660462_02849"/>